<dbReference type="STRING" id="13370.A0A448YPV8"/>
<dbReference type="InterPro" id="IPR006809">
    <property type="entry name" value="TAFII28_dom"/>
</dbReference>
<dbReference type="InterPro" id="IPR009072">
    <property type="entry name" value="Histone-fold"/>
</dbReference>
<reference evidence="8 9" key="1">
    <citation type="submission" date="2018-12" db="EMBL/GenBank/DDBJ databases">
        <authorList>
            <person name="Tiukova I."/>
            <person name="Dainat J."/>
        </authorList>
    </citation>
    <scope>NUCLEOTIDE SEQUENCE [LARGE SCALE GENOMIC DNA]</scope>
</reference>
<evidence type="ECO:0000256" key="6">
    <source>
        <dbReference type="SAM" id="MobiDB-lite"/>
    </source>
</evidence>
<evidence type="ECO:0000256" key="1">
    <source>
        <dbReference type="ARBA" id="ARBA00004123"/>
    </source>
</evidence>
<accession>A0A448YPV8</accession>
<dbReference type="Pfam" id="PF04719">
    <property type="entry name" value="TAFII28"/>
    <property type="match status" value="1"/>
</dbReference>
<feature type="compositionally biased region" description="Basic residues" evidence="6">
    <location>
        <begin position="71"/>
        <end position="97"/>
    </location>
</feature>
<feature type="domain" description="TAFII28-like protein" evidence="7">
    <location>
        <begin position="296"/>
        <end position="378"/>
    </location>
</feature>
<feature type="region of interest" description="Disordered" evidence="6">
    <location>
        <begin position="18"/>
        <end position="39"/>
    </location>
</feature>
<dbReference type="OrthoDB" id="28335at2759"/>
<dbReference type="GO" id="GO:0051123">
    <property type="term" value="P:RNA polymerase II preinitiation complex assembly"/>
    <property type="evidence" value="ECO:0007669"/>
    <property type="project" value="InterPro"/>
</dbReference>
<dbReference type="CDD" id="cd08048">
    <property type="entry name" value="HFD_TAF11"/>
    <property type="match status" value="1"/>
</dbReference>
<dbReference type="GO" id="GO:0016251">
    <property type="term" value="F:RNA polymerase II general transcription initiation factor activity"/>
    <property type="evidence" value="ECO:0007669"/>
    <property type="project" value="TreeGrafter"/>
</dbReference>
<keyword evidence="4" id="KW-0804">Transcription</keyword>
<dbReference type="InParanoid" id="A0A448YPV8"/>
<feature type="compositionally biased region" description="Polar residues" evidence="6">
    <location>
        <begin position="25"/>
        <end position="35"/>
    </location>
</feature>
<protein>
    <submittedName>
        <fullName evidence="8">DEKNAAC104225</fullName>
    </submittedName>
</protein>
<comment type="subcellular location">
    <subcellularLocation>
        <location evidence="1">Nucleus</location>
    </subcellularLocation>
</comment>
<keyword evidence="3" id="KW-0805">Transcription regulation</keyword>
<dbReference type="PANTHER" id="PTHR13218:SF8">
    <property type="entry name" value="TRANSCRIPTION INITIATION FACTOR TFIID SUBUNIT 11"/>
    <property type="match status" value="1"/>
</dbReference>
<name>A0A448YPV8_BRENA</name>
<dbReference type="GO" id="GO:0005669">
    <property type="term" value="C:transcription factor TFIID complex"/>
    <property type="evidence" value="ECO:0007669"/>
    <property type="project" value="InterPro"/>
</dbReference>
<dbReference type="AlphaFoldDB" id="A0A448YPV8"/>
<dbReference type="EMBL" id="CAACVR010000034">
    <property type="protein sequence ID" value="VEU22969.1"/>
    <property type="molecule type" value="Genomic_DNA"/>
</dbReference>
<dbReference type="PANTHER" id="PTHR13218">
    <property type="entry name" value="TRANSCRIPTION INITIATION FACTOR TFIID SUBUNIT 11-RELATED"/>
    <property type="match status" value="1"/>
</dbReference>
<gene>
    <name evidence="8" type="ORF">BRENAR_LOCUS3700</name>
</gene>
<dbReference type="SUPFAM" id="SSF47113">
    <property type="entry name" value="Histone-fold"/>
    <property type="match status" value="1"/>
</dbReference>
<keyword evidence="5" id="KW-0539">Nucleus</keyword>
<dbReference type="Gene3D" id="1.10.20.10">
    <property type="entry name" value="Histone, subunit A"/>
    <property type="match status" value="1"/>
</dbReference>
<evidence type="ECO:0000256" key="5">
    <source>
        <dbReference type="ARBA" id="ARBA00023242"/>
    </source>
</evidence>
<proteinExistence type="inferred from homology"/>
<feature type="region of interest" description="Disordered" evidence="6">
    <location>
        <begin position="52"/>
        <end position="154"/>
    </location>
</feature>
<comment type="similarity">
    <text evidence="2">Belongs to the TAF11 family.</text>
</comment>
<dbReference type="InterPro" id="IPR045127">
    <property type="entry name" value="TAF11-like"/>
</dbReference>
<evidence type="ECO:0000259" key="7">
    <source>
        <dbReference type="Pfam" id="PF04719"/>
    </source>
</evidence>
<feature type="region of interest" description="Disordered" evidence="6">
    <location>
        <begin position="387"/>
        <end position="410"/>
    </location>
</feature>
<evidence type="ECO:0000313" key="8">
    <source>
        <dbReference type="EMBL" id="VEU22969.1"/>
    </source>
</evidence>
<keyword evidence="9" id="KW-1185">Reference proteome</keyword>
<evidence type="ECO:0000256" key="4">
    <source>
        <dbReference type="ARBA" id="ARBA00023163"/>
    </source>
</evidence>
<evidence type="ECO:0000313" key="9">
    <source>
        <dbReference type="Proteomes" id="UP000290900"/>
    </source>
</evidence>
<dbReference type="GO" id="GO:0046982">
    <property type="term" value="F:protein heterodimerization activity"/>
    <property type="evidence" value="ECO:0007669"/>
    <property type="project" value="InterPro"/>
</dbReference>
<sequence>MTENIDIDTDQFDELFQGVDKEQGEQTNSESTPVISNEELERLAKEAKFTDVSLGELNKGAEGGVPGEQVRKKRKYTKRKKDPNAPKKPRKQRKTKKSKEEEAAQAGESRTVSGGGVSREMSREASEEGTGISSPLKTSPLRASPLAKSPSFHDAPIGSASPVLSLQDHHVTLNIPPNLQPPVPERRMASELDLQRLLAYRRALEQRQPEPERPQPLNEDGVPIDMVKAMEYLQEPFKEYERVSLSEKLLSKKKEEDEGVETDNDEGEEFEDLLEIFDIDPDEVSLDLGLNDRRNLLLESMDDNQLSRYEFFRRTNLNTGNIRKFVNNVVGQNVNSNLAKIIGGVGKMFVGEIVEKAKDVQLSENHARVIEQLHYKRTLKKYENELQRRKTEGESTEGLEKPPPPPTFYDNLRESANYPKRSSYTYNNFRVIIPDESTQLTPDHIRSAWKLYHDENKTVIDGRWRQQGGGNGLLFR</sequence>
<evidence type="ECO:0000256" key="2">
    <source>
        <dbReference type="ARBA" id="ARBA00009788"/>
    </source>
</evidence>
<dbReference type="Proteomes" id="UP000290900">
    <property type="component" value="Unassembled WGS sequence"/>
</dbReference>
<evidence type="ECO:0000256" key="3">
    <source>
        <dbReference type="ARBA" id="ARBA00023015"/>
    </source>
</evidence>
<organism evidence="8 9">
    <name type="scientific">Brettanomyces naardenensis</name>
    <name type="common">Yeast</name>
    <dbReference type="NCBI Taxonomy" id="13370"/>
    <lineage>
        <taxon>Eukaryota</taxon>
        <taxon>Fungi</taxon>
        <taxon>Dikarya</taxon>
        <taxon>Ascomycota</taxon>
        <taxon>Saccharomycotina</taxon>
        <taxon>Pichiomycetes</taxon>
        <taxon>Pichiales</taxon>
        <taxon>Pichiaceae</taxon>
        <taxon>Brettanomyces</taxon>
    </lineage>
</organism>